<feature type="transmembrane region" description="Helical" evidence="2">
    <location>
        <begin position="36"/>
        <end position="54"/>
    </location>
</feature>
<organism evidence="3 4">
    <name type="scientific">Calocera cornea HHB12733</name>
    <dbReference type="NCBI Taxonomy" id="1353952"/>
    <lineage>
        <taxon>Eukaryota</taxon>
        <taxon>Fungi</taxon>
        <taxon>Dikarya</taxon>
        <taxon>Basidiomycota</taxon>
        <taxon>Agaricomycotina</taxon>
        <taxon>Dacrymycetes</taxon>
        <taxon>Dacrymycetales</taxon>
        <taxon>Dacrymycetaceae</taxon>
        <taxon>Calocera</taxon>
    </lineage>
</organism>
<keyword evidence="1" id="KW-0175">Coiled coil</keyword>
<keyword evidence="2" id="KW-0472">Membrane</keyword>
<protein>
    <submittedName>
        <fullName evidence="3">Uncharacterized protein</fullName>
    </submittedName>
</protein>
<evidence type="ECO:0000313" key="3">
    <source>
        <dbReference type="EMBL" id="KZT57674.1"/>
    </source>
</evidence>
<sequence length="167" mass="18777">MGVLVNNVIGFSLFGLAVRVWQLGLVNRPLFKRNELWTHASYMVVFGALGYGVVHLEERISLRLQELRVLRGEARDKRAEKEAALFAKYGLPEDKKEAMKVWKEKLENLSRLREELLAASGKEVAALPEGPATVVAAAAFKQKLDTMSEDKREEALTEVRAKVAEKQ</sequence>
<dbReference type="EMBL" id="KV423960">
    <property type="protein sequence ID" value="KZT57674.1"/>
    <property type="molecule type" value="Genomic_DNA"/>
</dbReference>
<evidence type="ECO:0000256" key="2">
    <source>
        <dbReference type="SAM" id="Phobius"/>
    </source>
</evidence>
<name>A0A165G6Y5_9BASI</name>
<accession>A0A165G6Y5</accession>
<dbReference type="OrthoDB" id="2141050at2759"/>
<dbReference type="PANTHER" id="PTHR39218:SF1">
    <property type="entry name" value="OXIDOREDUCTASE 14 KDA SUBUNIT, PUTATIVE (AFU_ORTHOLOGUE AFUA_1G12110)-RELATED"/>
    <property type="match status" value="1"/>
</dbReference>
<keyword evidence="4" id="KW-1185">Reference proteome</keyword>
<reference evidence="3 4" key="1">
    <citation type="journal article" date="2016" name="Mol. Biol. Evol.">
        <title>Comparative Genomics of Early-Diverging Mushroom-Forming Fungi Provides Insights into the Origins of Lignocellulose Decay Capabilities.</title>
        <authorList>
            <person name="Nagy L.G."/>
            <person name="Riley R."/>
            <person name="Tritt A."/>
            <person name="Adam C."/>
            <person name="Daum C."/>
            <person name="Floudas D."/>
            <person name="Sun H."/>
            <person name="Yadav J.S."/>
            <person name="Pangilinan J."/>
            <person name="Larsson K.H."/>
            <person name="Matsuura K."/>
            <person name="Barry K."/>
            <person name="Labutti K."/>
            <person name="Kuo R."/>
            <person name="Ohm R.A."/>
            <person name="Bhattacharya S.S."/>
            <person name="Shirouzu T."/>
            <person name="Yoshinaga Y."/>
            <person name="Martin F.M."/>
            <person name="Grigoriev I.V."/>
            <person name="Hibbett D.S."/>
        </authorList>
    </citation>
    <scope>NUCLEOTIDE SEQUENCE [LARGE SCALE GENOMIC DNA]</scope>
    <source>
        <strain evidence="3 4">HHB12733</strain>
    </source>
</reference>
<keyword evidence="2" id="KW-1133">Transmembrane helix</keyword>
<keyword evidence="2" id="KW-0812">Transmembrane</keyword>
<feature type="transmembrane region" description="Helical" evidence="2">
    <location>
        <begin position="7"/>
        <end position="24"/>
    </location>
</feature>
<proteinExistence type="predicted"/>
<dbReference type="AlphaFoldDB" id="A0A165G6Y5"/>
<evidence type="ECO:0000256" key="1">
    <source>
        <dbReference type="SAM" id="Coils"/>
    </source>
</evidence>
<dbReference type="Proteomes" id="UP000076842">
    <property type="component" value="Unassembled WGS sequence"/>
</dbReference>
<gene>
    <name evidence="3" type="ORF">CALCODRAFT_517327</name>
</gene>
<dbReference type="PANTHER" id="PTHR39218">
    <property type="entry name" value="OXIDOREDUCTASE 14 KDA SUBUNIT, PUTATIVE (AFU_ORTHOLOGUE AFUA_1G12110)-RELATED"/>
    <property type="match status" value="1"/>
</dbReference>
<feature type="coiled-coil region" evidence="1">
    <location>
        <begin position="64"/>
        <end position="119"/>
    </location>
</feature>
<evidence type="ECO:0000313" key="4">
    <source>
        <dbReference type="Proteomes" id="UP000076842"/>
    </source>
</evidence>
<dbReference type="InParanoid" id="A0A165G6Y5"/>